<evidence type="ECO:0000313" key="1">
    <source>
        <dbReference type="EMBL" id="EFG78421.1"/>
    </source>
</evidence>
<comment type="caution">
    <text evidence="1">The sequence shown here is derived from an EMBL/GenBank/DDBJ whole genome shotgun (WGS) entry which is preliminary data.</text>
</comment>
<dbReference type="eggNOG" id="ENOG50322DX">
    <property type="taxonomic scope" value="Bacteria"/>
</dbReference>
<accession>D5P679</accession>
<dbReference type="HOGENOM" id="CLU_1179180_0_0_11"/>
<organism evidence="1 2">
    <name type="scientific">Mycobacterium parascrofulaceum ATCC BAA-614</name>
    <dbReference type="NCBI Taxonomy" id="525368"/>
    <lineage>
        <taxon>Bacteria</taxon>
        <taxon>Bacillati</taxon>
        <taxon>Actinomycetota</taxon>
        <taxon>Actinomycetes</taxon>
        <taxon>Mycobacteriales</taxon>
        <taxon>Mycobacteriaceae</taxon>
        <taxon>Mycobacterium</taxon>
        <taxon>Mycobacterium simiae complex</taxon>
    </lineage>
</organism>
<name>D5P679_9MYCO</name>
<keyword evidence="2" id="KW-1185">Reference proteome</keyword>
<sequence length="235" mass="25480">MPASITVGVGWSTHFPGSLIRKFTYRQLRYAYRSPSFVADAMLARGSHLRFFTFDERLTARDLDGTANAIADSIDLLYVASHGEYSRGSSTYKFILHSGEWLVPSGNFGAAGPSVAVFDTCDLIDLADPQWHKAWRTAGPQLRLVLGFASPATSALDSTLRGQDFADSILAGDPIGPAWLRAVHANSYPGRDRAIAIGLGDDPADADWALHEMRISHLPTPRSAGIPAIRAEVCH</sequence>
<dbReference type="InterPro" id="IPR045926">
    <property type="entry name" value="DUF6345"/>
</dbReference>
<dbReference type="EMBL" id="ADNV01000122">
    <property type="protein sequence ID" value="EFG78421.1"/>
    <property type="molecule type" value="Genomic_DNA"/>
</dbReference>
<evidence type="ECO:0000313" key="2">
    <source>
        <dbReference type="Proteomes" id="UP000003653"/>
    </source>
</evidence>
<gene>
    <name evidence="1" type="ORF">HMPREF0591_1664</name>
</gene>
<dbReference type="AlphaFoldDB" id="D5P679"/>
<dbReference type="Proteomes" id="UP000003653">
    <property type="component" value="Unassembled WGS sequence"/>
</dbReference>
<dbReference type="RefSeq" id="WP_007170685.1">
    <property type="nucleotide sequence ID" value="NZ_GG770556.1"/>
</dbReference>
<protein>
    <submittedName>
        <fullName evidence="1">Uncharacterized protein</fullName>
    </submittedName>
</protein>
<dbReference type="Pfam" id="PF19872">
    <property type="entry name" value="DUF6345"/>
    <property type="match status" value="1"/>
</dbReference>
<proteinExistence type="predicted"/>
<reference evidence="1 2" key="1">
    <citation type="submission" date="2010-04" db="EMBL/GenBank/DDBJ databases">
        <authorList>
            <person name="Muzny D."/>
            <person name="Qin X."/>
            <person name="Deng J."/>
            <person name="Jiang H."/>
            <person name="Liu Y."/>
            <person name="Qu J."/>
            <person name="Song X.-Z."/>
            <person name="Zhang L."/>
            <person name="Thornton R."/>
            <person name="Coyle M."/>
            <person name="Francisco L."/>
            <person name="Jackson L."/>
            <person name="Javaid M."/>
            <person name="Korchina V."/>
            <person name="Kovar C."/>
            <person name="Mata R."/>
            <person name="Mathew T."/>
            <person name="Ngo R."/>
            <person name="Nguyen L."/>
            <person name="Nguyen N."/>
            <person name="Okwuonu G."/>
            <person name="Ongeri F."/>
            <person name="Pham C."/>
            <person name="Simmons D."/>
            <person name="Wilczek-Boney K."/>
            <person name="Hale W."/>
            <person name="Jakkamsetti A."/>
            <person name="Pham P."/>
            <person name="Ruth R."/>
            <person name="San Lucas F."/>
            <person name="Warren J."/>
            <person name="Zhang J."/>
            <person name="Zhao Z."/>
            <person name="Zhou C."/>
            <person name="Zhu D."/>
            <person name="Lee S."/>
            <person name="Bess C."/>
            <person name="Blankenburg K."/>
            <person name="Forbes L."/>
            <person name="Fu Q."/>
            <person name="Gubbala S."/>
            <person name="Hirani K."/>
            <person name="Jayaseelan J.C."/>
            <person name="Lara F."/>
            <person name="Munidasa M."/>
            <person name="Palculict T."/>
            <person name="Patil S."/>
            <person name="Pu L.-L."/>
            <person name="Saada N."/>
            <person name="Tang L."/>
            <person name="Weissenberger G."/>
            <person name="Zhu Y."/>
            <person name="Hemphill L."/>
            <person name="Shang Y."/>
            <person name="Youmans B."/>
            <person name="Ayvaz T."/>
            <person name="Ross M."/>
            <person name="Santibanez J."/>
            <person name="Aqrawi P."/>
            <person name="Gross S."/>
            <person name="Joshi V."/>
            <person name="Fowler G."/>
            <person name="Nazareth L."/>
            <person name="Reid J."/>
            <person name="Worley K."/>
            <person name="Petrosino J."/>
            <person name="Highlander S."/>
            <person name="Gibbs R."/>
        </authorList>
    </citation>
    <scope>NUCLEOTIDE SEQUENCE [LARGE SCALE GENOMIC DNA]</scope>
    <source>
        <strain evidence="1 2">ATCC BAA-614</strain>
    </source>
</reference>